<evidence type="ECO:0000256" key="4">
    <source>
        <dbReference type="ARBA" id="ARBA00022525"/>
    </source>
</evidence>
<evidence type="ECO:0000256" key="8">
    <source>
        <dbReference type="PROSITE-ProRule" id="PRU00607"/>
    </source>
</evidence>
<gene>
    <name evidence="9" type="ORF">BSTOLATCC_MIC12767</name>
</gene>
<dbReference type="PROSITE" id="PS51275">
    <property type="entry name" value="PEPTIDASE_C26_GGH"/>
    <property type="match status" value="1"/>
</dbReference>
<organism evidence="9 10">
    <name type="scientific">Blepharisma stoltei</name>
    <dbReference type="NCBI Taxonomy" id="1481888"/>
    <lineage>
        <taxon>Eukaryota</taxon>
        <taxon>Sar</taxon>
        <taxon>Alveolata</taxon>
        <taxon>Ciliophora</taxon>
        <taxon>Postciliodesmatophora</taxon>
        <taxon>Heterotrichea</taxon>
        <taxon>Heterotrichida</taxon>
        <taxon>Blepharismidae</taxon>
        <taxon>Blepharisma</taxon>
    </lineage>
</organism>
<keyword evidence="6 8" id="KW-0378">Hydrolase</keyword>
<comment type="similarity">
    <text evidence="2">Belongs to the peptidase C26 family.</text>
</comment>
<dbReference type="Gene3D" id="3.40.50.880">
    <property type="match status" value="1"/>
</dbReference>
<reference evidence="9" key="1">
    <citation type="submission" date="2021-09" db="EMBL/GenBank/DDBJ databases">
        <authorList>
            <consortium name="AG Swart"/>
            <person name="Singh M."/>
            <person name="Singh A."/>
            <person name="Seah K."/>
            <person name="Emmerich C."/>
        </authorList>
    </citation>
    <scope>NUCLEOTIDE SEQUENCE</scope>
    <source>
        <strain evidence="9">ATCC30299</strain>
    </source>
</reference>
<keyword evidence="5" id="KW-0732">Signal</keyword>
<evidence type="ECO:0000313" key="10">
    <source>
        <dbReference type="Proteomes" id="UP001162131"/>
    </source>
</evidence>
<evidence type="ECO:0000256" key="5">
    <source>
        <dbReference type="ARBA" id="ARBA00022729"/>
    </source>
</evidence>
<dbReference type="GO" id="GO:0034722">
    <property type="term" value="F:gamma-glutamyl-peptidase activity"/>
    <property type="evidence" value="ECO:0007669"/>
    <property type="project" value="UniProtKB-UniRule"/>
</dbReference>
<dbReference type="InterPro" id="IPR029062">
    <property type="entry name" value="Class_I_gatase-like"/>
</dbReference>
<dbReference type="GO" id="GO:0005576">
    <property type="term" value="C:extracellular region"/>
    <property type="evidence" value="ECO:0007669"/>
    <property type="project" value="UniProtKB-SubCell"/>
</dbReference>
<dbReference type="Proteomes" id="UP001162131">
    <property type="component" value="Unassembled WGS sequence"/>
</dbReference>
<feature type="active site" description="Nucleophile" evidence="7 8">
    <location>
        <position position="141"/>
    </location>
</feature>
<comment type="subcellular location">
    <subcellularLocation>
        <location evidence="1">Secreted</location>
        <location evidence="1">Extracellular space</location>
    </subcellularLocation>
</comment>
<evidence type="ECO:0000313" key="9">
    <source>
        <dbReference type="EMBL" id="CAG9314989.1"/>
    </source>
</evidence>
<dbReference type="SUPFAM" id="SSF52317">
    <property type="entry name" value="Class I glutamine amidotransferase-like"/>
    <property type="match status" value="1"/>
</dbReference>
<feature type="active site" description="Proton donor" evidence="7">
    <location>
        <position position="252"/>
    </location>
</feature>
<dbReference type="InterPro" id="IPR015527">
    <property type="entry name" value="Pept_C26_g-glut_hydrolase"/>
</dbReference>
<dbReference type="EC" id="3.4.19.9" evidence="3 8"/>
<dbReference type="Pfam" id="PF07722">
    <property type="entry name" value="Peptidase_C26"/>
    <property type="match status" value="1"/>
</dbReference>
<dbReference type="PROSITE" id="PS51273">
    <property type="entry name" value="GATASE_TYPE_1"/>
    <property type="match status" value="1"/>
</dbReference>
<dbReference type="GO" id="GO:0005773">
    <property type="term" value="C:vacuole"/>
    <property type="evidence" value="ECO:0007669"/>
    <property type="project" value="TreeGrafter"/>
</dbReference>
<keyword evidence="4" id="KW-0964">Secreted</keyword>
<protein>
    <recommendedName>
        <fullName evidence="3 8">folate gamma-glutamyl hydrolase</fullName>
        <ecNumber evidence="3 8">3.4.19.9</ecNumber>
    </recommendedName>
</protein>
<evidence type="ECO:0000256" key="1">
    <source>
        <dbReference type="ARBA" id="ARBA00004239"/>
    </source>
</evidence>
<evidence type="ECO:0000256" key="3">
    <source>
        <dbReference type="ARBA" id="ARBA00012886"/>
    </source>
</evidence>
<keyword evidence="10" id="KW-1185">Reference proteome</keyword>
<dbReference type="GO" id="GO:0046900">
    <property type="term" value="P:tetrahydrofolylpolyglutamate metabolic process"/>
    <property type="evidence" value="ECO:0007669"/>
    <property type="project" value="TreeGrafter"/>
</dbReference>
<sequence>MVWLGVLLAPLVSCLYLNSYTDPLYFKDIKPTIGVLTIPNDIEYAYADYAESHLRATYVKHIESGAMRVIPLQYNSTFEEIDYLLARVNGVFFTGGSAKLFIREENKEPRFTQFMKMADFIVKRIIEKNDNGEYFPLFTTCLGWEVLTIVLTNKCTLETSKGMNYTTNIIFTDKVAKSKWFKDVDPRILYYMSAMNMTAQNHQWAILPRYFESEPILKKFFNVLGLSKNLEGEYYISLAESKKYPIFSTMFHPEKPPYRWAFADVNNSPLSIQVNQFFAHFIAQEVRKNSNKFGSYEEYLKYCLYQVAMHHLGPDEIQAYFFEKVIKDD</sequence>
<feature type="active site" evidence="8">
    <location>
        <position position="252"/>
    </location>
</feature>
<name>A0AAU9IHN5_9CILI</name>
<dbReference type="PANTHER" id="PTHR11315:SF0">
    <property type="entry name" value="FOLATE GAMMA-GLUTAMYL HYDROLASE"/>
    <property type="match status" value="1"/>
</dbReference>
<dbReference type="PANTHER" id="PTHR11315">
    <property type="entry name" value="PROTEASE FAMILY C26 GAMMA-GLUTAMYL HYDROLASE"/>
    <property type="match status" value="1"/>
</dbReference>
<evidence type="ECO:0000256" key="7">
    <source>
        <dbReference type="PIRSR" id="PIRSR615527-1"/>
    </source>
</evidence>
<evidence type="ECO:0000256" key="2">
    <source>
        <dbReference type="ARBA" id="ARBA00011083"/>
    </source>
</evidence>
<dbReference type="EMBL" id="CAJZBQ010000013">
    <property type="protein sequence ID" value="CAG9314989.1"/>
    <property type="molecule type" value="Genomic_DNA"/>
</dbReference>
<proteinExistence type="inferred from homology"/>
<evidence type="ECO:0000256" key="6">
    <source>
        <dbReference type="ARBA" id="ARBA00022801"/>
    </source>
</evidence>
<accession>A0AAU9IHN5</accession>
<comment type="caution">
    <text evidence="9">The sequence shown here is derived from an EMBL/GenBank/DDBJ whole genome shotgun (WGS) entry which is preliminary data.</text>
</comment>
<comment type="catalytic activity">
    <reaction evidence="8">
        <text>(6S)-5,6,7,8-tetrahydrofolyl-(gamma-L-Glu)(n) + (n-1) H2O = (6S)-5,6,7,8-tetrahydrofolate + (n-1) L-glutamate</text>
        <dbReference type="Rhea" id="RHEA:56784"/>
        <dbReference type="Rhea" id="RHEA-COMP:14738"/>
        <dbReference type="ChEBI" id="CHEBI:15377"/>
        <dbReference type="ChEBI" id="CHEBI:29985"/>
        <dbReference type="ChEBI" id="CHEBI:57453"/>
        <dbReference type="ChEBI" id="CHEBI:141005"/>
        <dbReference type="EC" id="3.4.19.9"/>
    </reaction>
</comment>
<dbReference type="InterPro" id="IPR011697">
    <property type="entry name" value="Peptidase_C26"/>
</dbReference>
<dbReference type="AlphaFoldDB" id="A0AAU9IHN5"/>